<reference evidence="2 3" key="1">
    <citation type="journal article" date="2013" name="Curr. Biol.">
        <title>The Genome of the Foraminiferan Reticulomyxa filosa.</title>
        <authorList>
            <person name="Glockner G."/>
            <person name="Hulsmann N."/>
            <person name="Schleicher M."/>
            <person name="Noegel A.A."/>
            <person name="Eichinger L."/>
            <person name="Gallinger C."/>
            <person name="Pawlowski J."/>
            <person name="Sierra R."/>
            <person name="Euteneuer U."/>
            <person name="Pillet L."/>
            <person name="Moustafa A."/>
            <person name="Platzer M."/>
            <person name="Groth M."/>
            <person name="Szafranski K."/>
            <person name="Schliwa M."/>
        </authorList>
    </citation>
    <scope>NUCLEOTIDE SEQUENCE [LARGE SCALE GENOMIC DNA]</scope>
</reference>
<feature type="compositionally biased region" description="Basic and acidic residues" evidence="1">
    <location>
        <begin position="15"/>
        <end position="24"/>
    </location>
</feature>
<sequence length="186" mass="21081">MSLRFSASKNSFGNESKKSSDHFDKEILLQDTESAVDTMSSACIDDNANTFVGTAESNNIDSEKFKLSVQDILQMSDQSIAEYLKASEKQANKKSKKRPPVGRKIPQSRNPLKKNARGKNKKNETKKIQNKKPKPQWDSSAVDAKEYKLSPKKVLEKKLQFVSKHRHYAKELVNEQKKRNGASLHT</sequence>
<feature type="region of interest" description="Disordered" evidence="1">
    <location>
        <begin position="85"/>
        <end position="149"/>
    </location>
</feature>
<feature type="non-terminal residue" evidence="2">
    <location>
        <position position="186"/>
    </location>
</feature>
<evidence type="ECO:0000313" key="3">
    <source>
        <dbReference type="Proteomes" id="UP000023152"/>
    </source>
</evidence>
<comment type="caution">
    <text evidence="2">The sequence shown here is derived from an EMBL/GenBank/DDBJ whole genome shotgun (WGS) entry which is preliminary data.</text>
</comment>
<name>X6M4W7_RETFI</name>
<proteinExistence type="predicted"/>
<accession>X6M4W7</accession>
<protein>
    <submittedName>
        <fullName evidence="2">Uncharacterized protein</fullName>
    </submittedName>
</protein>
<dbReference type="EMBL" id="ASPP01024915">
    <property type="protein sequence ID" value="ETO08507.1"/>
    <property type="molecule type" value="Genomic_DNA"/>
</dbReference>
<evidence type="ECO:0000256" key="1">
    <source>
        <dbReference type="SAM" id="MobiDB-lite"/>
    </source>
</evidence>
<keyword evidence="3" id="KW-1185">Reference proteome</keyword>
<organism evidence="2 3">
    <name type="scientific">Reticulomyxa filosa</name>
    <dbReference type="NCBI Taxonomy" id="46433"/>
    <lineage>
        <taxon>Eukaryota</taxon>
        <taxon>Sar</taxon>
        <taxon>Rhizaria</taxon>
        <taxon>Retaria</taxon>
        <taxon>Foraminifera</taxon>
        <taxon>Monothalamids</taxon>
        <taxon>Reticulomyxidae</taxon>
        <taxon>Reticulomyxa</taxon>
    </lineage>
</organism>
<dbReference type="AlphaFoldDB" id="X6M4W7"/>
<dbReference type="Proteomes" id="UP000023152">
    <property type="component" value="Unassembled WGS sequence"/>
</dbReference>
<feature type="compositionally biased region" description="Basic residues" evidence="1">
    <location>
        <begin position="111"/>
        <end position="120"/>
    </location>
</feature>
<evidence type="ECO:0000313" key="2">
    <source>
        <dbReference type="EMBL" id="ETO08507.1"/>
    </source>
</evidence>
<feature type="compositionally biased region" description="Basic residues" evidence="1">
    <location>
        <begin position="92"/>
        <end position="101"/>
    </location>
</feature>
<gene>
    <name evidence="2" type="ORF">RFI_28881</name>
</gene>
<feature type="compositionally biased region" description="Polar residues" evidence="1">
    <location>
        <begin position="1"/>
        <end position="14"/>
    </location>
</feature>
<feature type="region of interest" description="Disordered" evidence="1">
    <location>
        <begin position="1"/>
        <end position="24"/>
    </location>
</feature>